<evidence type="ECO:0000259" key="10">
    <source>
        <dbReference type="Pfam" id="PF00117"/>
    </source>
</evidence>
<dbReference type="GO" id="GO:0004359">
    <property type="term" value="F:glutaminase activity"/>
    <property type="evidence" value="ECO:0007669"/>
    <property type="project" value="UniProtKB-EC"/>
</dbReference>
<proteinExistence type="predicted"/>
<dbReference type="Gene3D" id="3.40.50.880">
    <property type="match status" value="1"/>
</dbReference>
<sequence length="168" mass="18684">VTNRSEEISSATHIILPGVGAAKDAMEKLSQSSLIKTIKNLTQPTLGICLGMQLLFDYSMEENVECLGIIGGECRSFDRKKNLPVPHMGWNNVSINKKVPLTNNFNEGSYFYFVHSFYTPLINETVATTKYVVPFSSIVQKENFMGTQFHPEKSGKEGSKLLGSFINL</sequence>
<keyword evidence="3" id="KW-0028">Amino-acid biosynthesis</keyword>
<evidence type="ECO:0000256" key="4">
    <source>
        <dbReference type="ARBA" id="ARBA00022801"/>
    </source>
</evidence>
<reference evidence="11" key="1">
    <citation type="submission" date="2018-05" db="EMBL/GenBank/DDBJ databases">
        <authorList>
            <person name="Lanie J.A."/>
            <person name="Ng W.-L."/>
            <person name="Kazmierczak K.M."/>
            <person name="Andrzejewski T.M."/>
            <person name="Davidsen T.M."/>
            <person name="Wayne K.J."/>
            <person name="Tettelin H."/>
            <person name="Glass J.I."/>
            <person name="Rusch D."/>
            <person name="Podicherti R."/>
            <person name="Tsui H.-C.T."/>
            <person name="Winkler M.E."/>
        </authorList>
    </citation>
    <scope>NUCLEOTIDE SEQUENCE</scope>
</reference>
<comment type="catalytic activity">
    <reaction evidence="9">
        <text>L-glutamine + H2O = L-glutamate + NH4(+)</text>
        <dbReference type="Rhea" id="RHEA:15889"/>
        <dbReference type="ChEBI" id="CHEBI:15377"/>
        <dbReference type="ChEBI" id="CHEBI:28938"/>
        <dbReference type="ChEBI" id="CHEBI:29985"/>
        <dbReference type="ChEBI" id="CHEBI:58359"/>
        <dbReference type="EC" id="3.5.1.2"/>
    </reaction>
</comment>
<feature type="non-terminal residue" evidence="11">
    <location>
        <position position="1"/>
    </location>
</feature>
<keyword evidence="6" id="KW-0368">Histidine biosynthesis</keyword>
<dbReference type="InterPro" id="IPR010139">
    <property type="entry name" value="Imidazole-glycPsynth_HisH"/>
</dbReference>
<dbReference type="Pfam" id="PF00117">
    <property type="entry name" value="GATase"/>
    <property type="match status" value="1"/>
</dbReference>
<keyword evidence="5" id="KW-0315">Glutamine amidotransferase</keyword>
<evidence type="ECO:0000256" key="6">
    <source>
        <dbReference type="ARBA" id="ARBA00023102"/>
    </source>
</evidence>
<comment type="pathway">
    <text evidence="1">Amino-acid biosynthesis; L-histidine biosynthesis; L-histidine from 5-phospho-alpha-D-ribose 1-diphosphate: step 5/9.</text>
</comment>
<protein>
    <recommendedName>
        <fullName evidence="10">Glutamine amidotransferase domain-containing protein</fullName>
    </recommendedName>
</protein>
<dbReference type="GO" id="GO:0000107">
    <property type="term" value="F:imidazoleglycerol-phosphate synthase activity"/>
    <property type="evidence" value="ECO:0007669"/>
    <property type="project" value="TreeGrafter"/>
</dbReference>
<dbReference type="InterPro" id="IPR029062">
    <property type="entry name" value="Class_I_gatase-like"/>
</dbReference>
<dbReference type="EMBL" id="UINC01004245">
    <property type="protein sequence ID" value="SVA12919.1"/>
    <property type="molecule type" value="Genomic_DNA"/>
</dbReference>
<evidence type="ECO:0000256" key="5">
    <source>
        <dbReference type="ARBA" id="ARBA00022962"/>
    </source>
</evidence>
<evidence type="ECO:0000256" key="8">
    <source>
        <dbReference type="ARBA" id="ARBA00047838"/>
    </source>
</evidence>
<dbReference type="SUPFAM" id="SSF52317">
    <property type="entry name" value="Class I glutamine amidotransferase-like"/>
    <property type="match status" value="1"/>
</dbReference>
<dbReference type="NCBIfam" id="TIGR01855">
    <property type="entry name" value="IMP_synth_hisH"/>
    <property type="match status" value="1"/>
</dbReference>
<dbReference type="GO" id="GO:0000105">
    <property type="term" value="P:L-histidine biosynthetic process"/>
    <property type="evidence" value="ECO:0007669"/>
    <property type="project" value="UniProtKB-UniPathway"/>
</dbReference>
<keyword evidence="7" id="KW-0456">Lyase</keyword>
<dbReference type="PIRSF" id="PIRSF000495">
    <property type="entry name" value="Amidotransf_hisH"/>
    <property type="match status" value="1"/>
</dbReference>
<evidence type="ECO:0000256" key="3">
    <source>
        <dbReference type="ARBA" id="ARBA00022605"/>
    </source>
</evidence>
<comment type="subunit">
    <text evidence="2">Heterodimer of HisH and HisF.</text>
</comment>
<gene>
    <name evidence="11" type="ORF">METZ01_LOCUS65773</name>
</gene>
<dbReference type="PANTHER" id="PTHR42701:SF1">
    <property type="entry name" value="IMIDAZOLE GLYCEROL PHOSPHATE SYNTHASE SUBUNIT HISH"/>
    <property type="match status" value="1"/>
</dbReference>
<evidence type="ECO:0000256" key="9">
    <source>
        <dbReference type="ARBA" id="ARBA00049534"/>
    </source>
</evidence>
<evidence type="ECO:0000256" key="7">
    <source>
        <dbReference type="ARBA" id="ARBA00023239"/>
    </source>
</evidence>
<accession>A0A381TAZ7</accession>
<dbReference type="InterPro" id="IPR017926">
    <property type="entry name" value="GATASE"/>
</dbReference>
<dbReference type="AlphaFoldDB" id="A0A381TAZ7"/>
<organism evidence="11">
    <name type="scientific">marine metagenome</name>
    <dbReference type="NCBI Taxonomy" id="408172"/>
    <lineage>
        <taxon>unclassified sequences</taxon>
        <taxon>metagenomes</taxon>
        <taxon>ecological metagenomes</taxon>
    </lineage>
</organism>
<name>A0A381TAZ7_9ZZZZ</name>
<dbReference type="GO" id="GO:0016829">
    <property type="term" value="F:lyase activity"/>
    <property type="evidence" value="ECO:0007669"/>
    <property type="project" value="UniProtKB-KW"/>
</dbReference>
<evidence type="ECO:0000256" key="1">
    <source>
        <dbReference type="ARBA" id="ARBA00005091"/>
    </source>
</evidence>
<feature type="domain" description="Glutamine amidotransferase" evidence="10">
    <location>
        <begin position="10"/>
        <end position="161"/>
    </location>
</feature>
<keyword evidence="4" id="KW-0378">Hydrolase</keyword>
<comment type="catalytic activity">
    <reaction evidence="8">
        <text>5-[(5-phospho-1-deoxy-D-ribulos-1-ylimino)methylamino]-1-(5-phospho-beta-D-ribosyl)imidazole-4-carboxamide + L-glutamine = D-erythro-1-(imidazol-4-yl)glycerol 3-phosphate + 5-amino-1-(5-phospho-beta-D-ribosyl)imidazole-4-carboxamide + L-glutamate + H(+)</text>
        <dbReference type="Rhea" id="RHEA:24793"/>
        <dbReference type="ChEBI" id="CHEBI:15378"/>
        <dbReference type="ChEBI" id="CHEBI:29985"/>
        <dbReference type="ChEBI" id="CHEBI:58278"/>
        <dbReference type="ChEBI" id="CHEBI:58359"/>
        <dbReference type="ChEBI" id="CHEBI:58475"/>
        <dbReference type="ChEBI" id="CHEBI:58525"/>
        <dbReference type="EC" id="4.3.2.10"/>
    </reaction>
</comment>
<dbReference type="PANTHER" id="PTHR42701">
    <property type="entry name" value="IMIDAZOLE GLYCEROL PHOSPHATE SYNTHASE SUBUNIT HISH"/>
    <property type="match status" value="1"/>
</dbReference>
<evidence type="ECO:0000256" key="2">
    <source>
        <dbReference type="ARBA" id="ARBA00011152"/>
    </source>
</evidence>
<evidence type="ECO:0000313" key="11">
    <source>
        <dbReference type="EMBL" id="SVA12919.1"/>
    </source>
</evidence>
<dbReference type="PROSITE" id="PS51273">
    <property type="entry name" value="GATASE_TYPE_1"/>
    <property type="match status" value="1"/>
</dbReference>
<dbReference type="UniPathway" id="UPA00031">
    <property type="reaction ID" value="UER00010"/>
</dbReference>
<dbReference type="CDD" id="cd01748">
    <property type="entry name" value="GATase1_IGP_Synthase"/>
    <property type="match status" value="1"/>
</dbReference>